<accession>A0A1Y6GQR7</accession>
<sequence length="53" mass="5621">MIGELLTVVGINVPIDPFVTCQSGAAGNLFRTEVLTQQNLDLGDALSVQMRCA</sequence>
<reference evidence="1 3" key="1">
    <citation type="submission" date="2017-05" db="EMBL/GenBank/DDBJ databases">
        <authorList>
            <person name="Blom J."/>
        </authorList>
    </citation>
    <scope>NUCLEOTIDE SEQUENCE [LARGE SCALE GENOMIC DNA]</scope>
    <source>
        <strain evidence="1">PD885</strain>
    </source>
</reference>
<dbReference type="EMBL" id="LT853885">
    <property type="protein sequence ID" value="SMR01739.1"/>
    <property type="molecule type" value="Genomic_DNA"/>
</dbReference>
<evidence type="ECO:0000313" key="4">
    <source>
        <dbReference type="Proteomes" id="UP000195953"/>
    </source>
</evidence>
<protein>
    <submittedName>
        <fullName evidence="2">Pyrroline-5-carboxylate reductase</fullName>
    </submittedName>
</protein>
<evidence type="ECO:0000313" key="3">
    <source>
        <dbReference type="Proteomes" id="UP000195877"/>
    </source>
</evidence>
<proteinExistence type="predicted"/>
<gene>
    <name evidence="2" type="ORF">PD5205_00419</name>
    <name evidence="1" type="ORF">PD885_03590</name>
</gene>
<reference evidence="2 4" key="2">
    <citation type="submission" date="2017-05" db="EMBL/GenBank/DDBJ databases">
        <authorList>
            <person name="Song R."/>
            <person name="Chenine A.L."/>
            <person name="Ruprecht R.M."/>
        </authorList>
    </citation>
    <scope>NUCLEOTIDE SEQUENCE [LARGE SCALE GENOMIC DNA]</scope>
    <source>
        <strain evidence="2">PD5205</strain>
    </source>
</reference>
<name>A0A1Y6GQR7_9XANT</name>
<keyword evidence="3" id="KW-1185">Reference proteome</keyword>
<dbReference type="AlphaFoldDB" id="A0A1Y6GQR7"/>
<organism evidence="2 4">
    <name type="scientific">Xanthomonas fragariae</name>
    <dbReference type="NCBI Taxonomy" id="48664"/>
    <lineage>
        <taxon>Bacteria</taxon>
        <taxon>Pseudomonadati</taxon>
        <taxon>Pseudomonadota</taxon>
        <taxon>Gammaproteobacteria</taxon>
        <taxon>Lysobacterales</taxon>
        <taxon>Lysobacteraceae</taxon>
        <taxon>Xanthomonas</taxon>
    </lineage>
</organism>
<evidence type="ECO:0000313" key="2">
    <source>
        <dbReference type="EMBL" id="SMR01739.1"/>
    </source>
</evidence>
<dbReference type="EMBL" id="LT853882">
    <property type="protein sequence ID" value="SMR00811.1"/>
    <property type="molecule type" value="Genomic_DNA"/>
</dbReference>
<dbReference type="Proteomes" id="UP000195953">
    <property type="component" value="Chromosome 1"/>
</dbReference>
<dbReference type="Proteomes" id="UP000195877">
    <property type="component" value="Chromosome 1"/>
</dbReference>
<evidence type="ECO:0000313" key="1">
    <source>
        <dbReference type="EMBL" id="SMR00811.1"/>
    </source>
</evidence>